<dbReference type="Proteomes" id="UP000217199">
    <property type="component" value="Unassembled WGS sequence"/>
</dbReference>
<dbReference type="STRING" id="2282107.A0A286U8F3"/>
<dbReference type="InterPro" id="IPR000608">
    <property type="entry name" value="UBC"/>
</dbReference>
<dbReference type="AlphaFoldDB" id="A0A286U8F3"/>
<dbReference type="Gene3D" id="3.10.110.10">
    <property type="entry name" value="Ubiquitin Conjugating Enzyme"/>
    <property type="match status" value="1"/>
</dbReference>
<feature type="compositionally biased region" description="Polar residues" evidence="8">
    <location>
        <begin position="274"/>
        <end position="288"/>
    </location>
</feature>
<protein>
    <recommendedName>
        <fullName evidence="1">E2 ubiquitin-conjugating enzyme</fullName>
        <ecNumber evidence="1">2.3.2.23</ecNumber>
    </recommendedName>
</protein>
<comment type="similarity">
    <text evidence="7">Belongs to the ubiquitin-conjugating enzyme family.</text>
</comment>
<evidence type="ECO:0000256" key="2">
    <source>
        <dbReference type="ARBA" id="ARBA00022679"/>
    </source>
</evidence>
<dbReference type="Pfam" id="PF00179">
    <property type="entry name" value="UQ_con"/>
    <property type="match status" value="1"/>
</dbReference>
<evidence type="ECO:0000256" key="3">
    <source>
        <dbReference type="ARBA" id="ARBA00022741"/>
    </source>
</evidence>
<evidence type="ECO:0000256" key="8">
    <source>
        <dbReference type="SAM" id="MobiDB-lite"/>
    </source>
</evidence>
<dbReference type="InterPro" id="IPR023313">
    <property type="entry name" value="UBQ-conjugating_AS"/>
</dbReference>
<dbReference type="PROSITE" id="PS00183">
    <property type="entry name" value="UBC_1"/>
    <property type="match status" value="1"/>
</dbReference>
<dbReference type="OrthoDB" id="10069349at2759"/>
<evidence type="ECO:0000313" key="11">
    <source>
        <dbReference type="Proteomes" id="UP000217199"/>
    </source>
</evidence>
<keyword evidence="11" id="KW-1185">Reference proteome</keyword>
<dbReference type="InterPro" id="IPR050113">
    <property type="entry name" value="Ub_conjugating_enzyme"/>
</dbReference>
<dbReference type="GO" id="GO:0061631">
    <property type="term" value="F:ubiquitin conjugating enzyme activity"/>
    <property type="evidence" value="ECO:0007669"/>
    <property type="project" value="UniProtKB-EC"/>
</dbReference>
<keyword evidence="2" id="KW-0808">Transferase</keyword>
<evidence type="ECO:0000256" key="1">
    <source>
        <dbReference type="ARBA" id="ARBA00012486"/>
    </source>
</evidence>
<feature type="domain" description="UBC core" evidence="9">
    <location>
        <begin position="4"/>
        <end position="150"/>
    </location>
</feature>
<name>A0A286U8F3_9AGAM</name>
<feature type="active site" description="Glycyl thioester intermediate" evidence="6">
    <location>
        <position position="88"/>
    </location>
</feature>
<dbReference type="FunFam" id="3.10.110.10:FF:000031">
    <property type="entry name" value="Ubiquitin-conjugating enzyme E2 22"/>
    <property type="match status" value="1"/>
</dbReference>
<dbReference type="PANTHER" id="PTHR24067">
    <property type="entry name" value="UBIQUITIN-CONJUGATING ENZYME E2"/>
    <property type="match status" value="1"/>
</dbReference>
<evidence type="ECO:0000259" key="9">
    <source>
        <dbReference type="PROSITE" id="PS50127"/>
    </source>
</evidence>
<evidence type="ECO:0000256" key="4">
    <source>
        <dbReference type="ARBA" id="ARBA00022786"/>
    </source>
</evidence>
<dbReference type="PROSITE" id="PS50127">
    <property type="entry name" value="UBC_2"/>
    <property type="match status" value="1"/>
</dbReference>
<feature type="compositionally biased region" description="Low complexity" evidence="8">
    <location>
        <begin position="298"/>
        <end position="309"/>
    </location>
</feature>
<sequence>MSSAMRRRLVKDLKQLKDGLSEGTVVAYSSENISNMMGIIIGPAGTPFEGGHFEIRFNFTDEYPNNPPKCFFATKIFHPNISASGEICVNTLKKDWQPKFGVCHILDTVKCLLIHPNPESALNEEAGKLLLEDYESYCERAKLITSVHALPKDRSDEFDTYIPEDAEPSSNLSVPTPSLPMAAPAVTVTKSPKTIEVTTNLVNSPPLESSQNGVTTTTKSLFTPLSFQKTASLMPTVSQQQQPLQSCMSAKGLASPSEELMKSAPTPGVLPLGNANSNSPTLGKTITTKMRVGGKTQGAVGTGTEASGAGSEGGVGKSSASVSGKKPVKRPAGASSISAGEKRKKALRRL</sequence>
<dbReference type="SMART" id="SM00212">
    <property type="entry name" value="UBCc"/>
    <property type="match status" value="1"/>
</dbReference>
<keyword evidence="5 7" id="KW-0067">ATP-binding</keyword>
<organism evidence="10 11">
    <name type="scientific">Pyrrhoderma noxium</name>
    <dbReference type="NCBI Taxonomy" id="2282107"/>
    <lineage>
        <taxon>Eukaryota</taxon>
        <taxon>Fungi</taxon>
        <taxon>Dikarya</taxon>
        <taxon>Basidiomycota</taxon>
        <taxon>Agaricomycotina</taxon>
        <taxon>Agaricomycetes</taxon>
        <taxon>Hymenochaetales</taxon>
        <taxon>Hymenochaetaceae</taxon>
        <taxon>Pyrrhoderma</taxon>
    </lineage>
</organism>
<dbReference type="SUPFAM" id="SSF54495">
    <property type="entry name" value="UBC-like"/>
    <property type="match status" value="1"/>
</dbReference>
<evidence type="ECO:0000256" key="5">
    <source>
        <dbReference type="ARBA" id="ARBA00022840"/>
    </source>
</evidence>
<evidence type="ECO:0000256" key="6">
    <source>
        <dbReference type="PROSITE-ProRule" id="PRU10133"/>
    </source>
</evidence>
<keyword evidence="3 7" id="KW-0547">Nucleotide-binding</keyword>
<dbReference type="CDD" id="cd23804">
    <property type="entry name" value="UBCc_UBE2S"/>
    <property type="match status" value="1"/>
</dbReference>
<evidence type="ECO:0000256" key="7">
    <source>
        <dbReference type="RuleBase" id="RU362109"/>
    </source>
</evidence>
<dbReference type="InterPro" id="IPR016135">
    <property type="entry name" value="UBQ-conjugating_enzyme/RWD"/>
</dbReference>
<reference evidence="10 11" key="1">
    <citation type="journal article" date="2017" name="Mol. Ecol.">
        <title>Comparative and population genomic landscape of Phellinus noxius: A hypervariable fungus causing root rot in trees.</title>
        <authorList>
            <person name="Chung C.L."/>
            <person name="Lee T.J."/>
            <person name="Akiba M."/>
            <person name="Lee H.H."/>
            <person name="Kuo T.H."/>
            <person name="Liu D."/>
            <person name="Ke H.M."/>
            <person name="Yokoi T."/>
            <person name="Roa M.B."/>
            <person name="Lu M.J."/>
            <person name="Chang Y.Y."/>
            <person name="Ann P.J."/>
            <person name="Tsai J.N."/>
            <person name="Chen C.Y."/>
            <person name="Tzean S.S."/>
            <person name="Ota Y."/>
            <person name="Hattori T."/>
            <person name="Sahashi N."/>
            <person name="Liou R.F."/>
            <person name="Kikuchi T."/>
            <person name="Tsai I.J."/>
        </authorList>
    </citation>
    <scope>NUCLEOTIDE SEQUENCE [LARGE SCALE GENOMIC DNA]</scope>
    <source>
        <strain evidence="10 11">FFPRI411160</strain>
    </source>
</reference>
<proteinExistence type="inferred from homology"/>
<accession>A0A286U8F3</accession>
<keyword evidence="4 7" id="KW-0833">Ubl conjugation pathway</keyword>
<dbReference type="InParanoid" id="A0A286U8F3"/>
<dbReference type="GO" id="GO:0005524">
    <property type="term" value="F:ATP binding"/>
    <property type="evidence" value="ECO:0007669"/>
    <property type="project" value="UniProtKB-UniRule"/>
</dbReference>
<dbReference type="EC" id="2.3.2.23" evidence="1"/>
<gene>
    <name evidence="10" type="ORF">PNOK_0874500</name>
</gene>
<evidence type="ECO:0000313" key="10">
    <source>
        <dbReference type="EMBL" id="PAV15887.1"/>
    </source>
</evidence>
<feature type="region of interest" description="Disordered" evidence="8">
    <location>
        <begin position="256"/>
        <end position="350"/>
    </location>
</feature>
<dbReference type="EMBL" id="NBII01000009">
    <property type="protein sequence ID" value="PAV15887.1"/>
    <property type="molecule type" value="Genomic_DNA"/>
</dbReference>
<comment type="caution">
    <text evidence="10">The sequence shown here is derived from an EMBL/GenBank/DDBJ whole genome shotgun (WGS) entry which is preliminary data.</text>
</comment>